<feature type="domain" description="KAP NTPase" evidence="1">
    <location>
        <begin position="40"/>
        <end position="236"/>
    </location>
</feature>
<dbReference type="Pfam" id="PF07693">
    <property type="entry name" value="KAP_NTPase"/>
    <property type="match status" value="1"/>
</dbReference>
<dbReference type="Proteomes" id="UP000729701">
    <property type="component" value="Unassembled WGS sequence"/>
</dbReference>
<dbReference type="Gene3D" id="3.40.50.300">
    <property type="entry name" value="P-loop containing nucleotide triphosphate hydrolases"/>
    <property type="match status" value="1"/>
</dbReference>
<gene>
    <name evidence="2" type="ORF">KME60_22880</name>
</gene>
<organism evidence="2 3">
    <name type="scientific">Cyanomargarita calcarea GSE-NOS-MK-12-04C</name>
    <dbReference type="NCBI Taxonomy" id="2839659"/>
    <lineage>
        <taxon>Bacteria</taxon>
        <taxon>Bacillati</taxon>
        <taxon>Cyanobacteriota</taxon>
        <taxon>Cyanophyceae</taxon>
        <taxon>Nostocales</taxon>
        <taxon>Cyanomargaritaceae</taxon>
        <taxon>Cyanomargarita</taxon>
    </lineage>
</organism>
<sequence>MTIDLRNFFQATNPSKTLIVENFADQKYYIDFSSVRGGKIIEELKENITFFSPDEPTCMLFTGHIGCGKSTELLRLKRELEIEGFYVVYFESSEDLEMTDVDISDVLLAIARRVSQSLEKVTLEEPSKLKELLQGALRVLNAEVTGVKLKVPGIGDVGVTNEKEKFSLAFGIGEITTKTKDDATLRDRLNKYLGPQKSQLLEAINQELLEPAIAKLKQIGKKGLVVIVDNLDRINSNPKSWGRPQPEYLFIDQSEYLTKLRCHVVYTMPLDLKFSSDYANLTQRFPHDPKVLPMVPVQLQDGSNCEAGMVLLRQMVLARAFPYLDARQRISKLTQIFDSPQTLDRLCRVSGGHVRDLLRLLNNWIQKERKLPLSREILEALIRTRRNEMIMQISDDEWELLRQVKIRKKVSGDQEYQMLIRSRLVFEYRDRHGESWFDINPILAEAKEMEVGS</sequence>
<evidence type="ECO:0000259" key="1">
    <source>
        <dbReference type="Pfam" id="PF07693"/>
    </source>
</evidence>
<dbReference type="InterPro" id="IPR011646">
    <property type="entry name" value="KAP_P-loop"/>
</dbReference>
<keyword evidence="2" id="KW-0067">ATP-binding</keyword>
<evidence type="ECO:0000313" key="3">
    <source>
        <dbReference type="Proteomes" id="UP000729701"/>
    </source>
</evidence>
<name>A0A951QQE7_9CYAN</name>
<dbReference type="EMBL" id="JAHHGZ010000028">
    <property type="protein sequence ID" value="MBW4670175.1"/>
    <property type="molecule type" value="Genomic_DNA"/>
</dbReference>
<dbReference type="GO" id="GO:0005524">
    <property type="term" value="F:ATP binding"/>
    <property type="evidence" value="ECO:0007669"/>
    <property type="project" value="UniProtKB-KW"/>
</dbReference>
<comment type="caution">
    <text evidence="2">The sequence shown here is derived from an EMBL/GenBank/DDBJ whole genome shotgun (WGS) entry which is preliminary data.</text>
</comment>
<reference evidence="2" key="1">
    <citation type="submission" date="2021-05" db="EMBL/GenBank/DDBJ databases">
        <authorList>
            <person name="Pietrasiak N."/>
            <person name="Ward R."/>
            <person name="Stajich J.E."/>
            <person name="Kurbessoian T."/>
        </authorList>
    </citation>
    <scope>NUCLEOTIDE SEQUENCE</scope>
    <source>
        <strain evidence="2">GSE-NOS-MK-12-04C</strain>
    </source>
</reference>
<protein>
    <submittedName>
        <fullName evidence="2">ATP-binding protein</fullName>
    </submittedName>
</protein>
<keyword evidence="2" id="KW-0547">Nucleotide-binding</keyword>
<dbReference type="SUPFAM" id="SSF52540">
    <property type="entry name" value="P-loop containing nucleoside triphosphate hydrolases"/>
    <property type="match status" value="1"/>
</dbReference>
<dbReference type="InterPro" id="IPR027417">
    <property type="entry name" value="P-loop_NTPase"/>
</dbReference>
<proteinExistence type="predicted"/>
<reference evidence="2" key="2">
    <citation type="journal article" date="2022" name="Microbiol. Resour. Announc.">
        <title>Metagenome Sequencing to Explore Phylogenomics of Terrestrial Cyanobacteria.</title>
        <authorList>
            <person name="Ward R.D."/>
            <person name="Stajich J.E."/>
            <person name="Johansen J.R."/>
            <person name="Huntemann M."/>
            <person name="Clum A."/>
            <person name="Foster B."/>
            <person name="Foster B."/>
            <person name="Roux S."/>
            <person name="Palaniappan K."/>
            <person name="Varghese N."/>
            <person name="Mukherjee S."/>
            <person name="Reddy T.B.K."/>
            <person name="Daum C."/>
            <person name="Copeland A."/>
            <person name="Chen I.A."/>
            <person name="Ivanova N.N."/>
            <person name="Kyrpides N.C."/>
            <person name="Shapiro N."/>
            <person name="Eloe-Fadrosh E.A."/>
            <person name="Pietrasiak N."/>
        </authorList>
    </citation>
    <scope>NUCLEOTIDE SEQUENCE</scope>
    <source>
        <strain evidence="2">GSE-NOS-MK-12-04C</strain>
    </source>
</reference>
<dbReference type="AlphaFoldDB" id="A0A951QQE7"/>
<accession>A0A951QQE7</accession>
<evidence type="ECO:0000313" key="2">
    <source>
        <dbReference type="EMBL" id="MBW4670175.1"/>
    </source>
</evidence>